<evidence type="ECO:0000259" key="4">
    <source>
        <dbReference type="Pfam" id="PF08614"/>
    </source>
</evidence>
<evidence type="ECO:0000313" key="6">
    <source>
        <dbReference type="Proteomes" id="UP000192596"/>
    </source>
</evidence>
<sequence>MDWLATYSQALEERDEREHVDKVCIESYTKLADHAAASWSTPLDVQGDAAPAEPATPKARSKGRGTVEAEAPALATLRIDLASTQKARATLESQLTDITTQLDALSTQQRLSQQQLTVLTKQKQDVDRKLRDRDEELRGKSKLVEQAHDEMAALGLQLNVAEVRSERLEKENKELVERWMRRMGEEAERVNRDSKWE</sequence>
<protein>
    <recommendedName>
        <fullName evidence="4">Autophagy-related protein 16 domain-containing protein</fullName>
    </recommendedName>
</protein>
<dbReference type="STRING" id="1507870.A0A1V8TG21"/>
<dbReference type="InParanoid" id="A0A1V8TG21"/>
<gene>
    <name evidence="5" type="ORF">B0A48_04688</name>
</gene>
<dbReference type="Pfam" id="PF08614">
    <property type="entry name" value="ATG16"/>
    <property type="match status" value="1"/>
</dbReference>
<keyword evidence="6" id="KW-1185">Reference proteome</keyword>
<dbReference type="AlphaFoldDB" id="A0A1V8TG21"/>
<comment type="caution">
    <text evidence="5">The sequence shown here is derived from an EMBL/GenBank/DDBJ whole genome shotgun (WGS) entry which is preliminary data.</text>
</comment>
<evidence type="ECO:0000313" key="5">
    <source>
        <dbReference type="EMBL" id="OQO10330.1"/>
    </source>
</evidence>
<feature type="coiled-coil region" evidence="2">
    <location>
        <begin position="74"/>
        <end position="108"/>
    </location>
</feature>
<dbReference type="CDD" id="cd22887">
    <property type="entry name" value="Atg16_CCD"/>
    <property type="match status" value="1"/>
</dbReference>
<comment type="similarity">
    <text evidence="1">Belongs to the ATG16 family.</text>
</comment>
<reference evidence="6" key="1">
    <citation type="submission" date="2017-03" db="EMBL/GenBank/DDBJ databases">
        <title>Genomes of endolithic fungi from Antarctica.</title>
        <authorList>
            <person name="Coleine C."/>
            <person name="Masonjones S."/>
            <person name="Stajich J.E."/>
        </authorList>
    </citation>
    <scope>NUCLEOTIDE SEQUENCE [LARGE SCALE GENOMIC DNA]</scope>
    <source>
        <strain evidence="6">CCFEE 5527</strain>
    </source>
</reference>
<evidence type="ECO:0000256" key="2">
    <source>
        <dbReference type="SAM" id="Coils"/>
    </source>
</evidence>
<dbReference type="Gene3D" id="1.20.5.170">
    <property type="match status" value="1"/>
</dbReference>
<feature type="coiled-coil region" evidence="2">
    <location>
        <begin position="151"/>
        <end position="178"/>
    </location>
</feature>
<dbReference type="EMBL" id="NAJO01000009">
    <property type="protein sequence ID" value="OQO10330.1"/>
    <property type="molecule type" value="Genomic_DNA"/>
</dbReference>
<proteinExistence type="inferred from homology"/>
<dbReference type="InterPro" id="IPR013923">
    <property type="entry name" value="Autophagy-rel_prot_16_dom"/>
</dbReference>
<feature type="region of interest" description="Disordered" evidence="3">
    <location>
        <begin position="43"/>
        <end position="67"/>
    </location>
</feature>
<organism evidence="5 6">
    <name type="scientific">Cryoendolithus antarcticus</name>
    <dbReference type="NCBI Taxonomy" id="1507870"/>
    <lineage>
        <taxon>Eukaryota</taxon>
        <taxon>Fungi</taxon>
        <taxon>Dikarya</taxon>
        <taxon>Ascomycota</taxon>
        <taxon>Pezizomycotina</taxon>
        <taxon>Dothideomycetes</taxon>
        <taxon>Dothideomycetidae</taxon>
        <taxon>Cladosporiales</taxon>
        <taxon>Cladosporiaceae</taxon>
        <taxon>Cryoendolithus</taxon>
    </lineage>
</organism>
<name>A0A1V8TG21_9PEZI</name>
<evidence type="ECO:0000256" key="3">
    <source>
        <dbReference type="SAM" id="MobiDB-lite"/>
    </source>
</evidence>
<feature type="domain" description="Autophagy-related protein 16" evidence="4">
    <location>
        <begin position="6"/>
        <end position="191"/>
    </location>
</feature>
<dbReference type="OrthoDB" id="8949486at2759"/>
<evidence type="ECO:0000256" key="1">
    <source>
        <dbReference type="ARBA" id="ARBA00005331"/>
    </source>
</evidence>
<keyword evidence="2" id="KW-0175">Coiled coil</keyword>
<accession>A0A1V8TG21</accession>
<dbReference type="Proteomes" id="UP000192596">
    <property type="component" value="Unassembled WGS sequence"/>
</dbReference>